<evidence type="ECO:0000313" key="3">
    <source>
        <dbReference type="Proteomes" id="UP001164746"/>
    </source>
</evidence>
<protein>
    <submittedName>
        <fullName evidence="2">Uncharacterized protein</fullName>
    </submittedName>
</protein>
<keyword evidence="3" id="KW-1185">Reference proteome</keyword>
<dbReference type="EMBL" id="CP111022">
    <property type="protein sequence ID" value="WAR19802.1"/>
    <property type="molecule type" value="Genomic_DNA"/>
</dbReference>
<feature type="region of interest" description="Disordered" evidence="1">
    <location>
        <begin position="268"/>
        <end position="288"/>
    </location>
</feature>
<feature type="compositionally biased region" description="Polar residues" evidence="1">
    <location>
        <begin position="1"/>
        <end position="20"/>
    </location>
</feature>
<proteinExistence type="predicted"/>
<organism evidence="2 3">
    <name type="scientific">Mya arenaria</name>
    <name type="common">Soft-shell clam</name>
    <dbReference type="NCBI Taxonomy" id="6604"/>
    <lineage>
        <taxon>Eukaryota</taxon>
        <taxon>Metazoa</taxon>
        <taxon>Spiralia</taxon>
        <taxon>Lophotrochozoa</taxon>
        <taxon>Mollusca</taxon>
        <taxon>Bivalvia</taxon>
        <taxon>Autobranchia</taxon>
        <taxon>Heteroconchia</taxon>
        <taxon>Euheterodonta</taxon>
        <taxon>Imparidentia</taxon>
        <taxon>Neoheterodontei</taxon>
        <taxon>Myida</taxon>
        <taxon>Myoidea</taxon>
        <taxon>Myidae</taxon>
        <taxon>Mya</taxon>
    </lineage>
</organism>
<feature type="non-terminal residue" evidence="2">
    <location>
        <position position="288"/>
    </location>
</feature>
<gene>
    <name evidence="2" type="ORF">MAR_001640</name>
</gene>
<feature type="compositionally biased region" description="Basic and acidic residues" evidence="1">
    <location>
        <begin position="269"/>
        <end position="279"/>
    </location>
</feature>
<feature type="compositionally biased region" description="Basic and acidic residues" evidence="1">
    <location>
        <begin position="21"/>
        <end position="31"/>
    </location>
</feature>
<evidence type="ECO:0000313" key="2">
    <source>
        <dbReference type="EMBL" id="WAR19802.1"/>
    </source>
</evidence>
<dbReference type="Proteomes" id="UP001164746">
    <property type="component" value="Chromosome 11"/>
</dbReference>
<reference evidence="2" key="1">
    <citation type="submission" date="2022-11" db="EMBL/GenBank/DDBJ databases">
        <title>Centuries of genome instability and evolution in soft-shell clam transmissible cancer (bioRxiv).</title>
        <authorList>
            <person name="Hart S.F.M."/>
            <person name="Yonemitsu M.A."/>
            <person name="Giersch R.M."/>
            <person name="Beal B.F."/>
            <person name="Arriagada G."/>
            <person name="Davis B.W."/>
            <person name="Ostrander E.A."/>
            <person name="Goff S.P."/>
            <person name="Metzger M.J."/>
        </authorList>
    </citation>
    <scope>NUCLEOTIDE SEQUENCE</scope>
    <source>
        <strain evidence="2">MELC-2E11</strain>
        <tissue evidence="2">Siphon/mantle</tissue>
    </source>
</reference>
<accession>A0ABY7FE02</accession>
<evidence type="ECO:0000256" key="1">
    <source>
        <dbReference type="SAM" id="MobiDB-lite"/>
    </source>
</evidence>
<feature type="region of interest" description="Disordered" evidence="1">
    <location>
        <begin position="1"/>
        <end position="54"/>
    </location>
</feature>
<sequence length="288" mass="33373">EIFDTDQTSYGSNKTTSTDAKYNKRGEEVKRYQYQNKYRRRPRPRSNDTKNTAFESNIPKIGTMEPMDKTGQWLQETSKPIRPLTNKEATALSTVKKTPNSIFKWAANTKNRRKETHLPTLFERREDTDFVQEQYQACLRDFNTLSNVSSFTQTTQSDNYDKIAEVTDDSDSITSQKPLHKIWQKNVVFVPEVIPCHITGICMLPEGSLTIVDQENFRVKQFDPHLNYVSYHKVFEHPWDVCPVEHSDMAIGVFQSNVRQEIHVMSVSGREKGHTDEARPLQGHCLPR</sequence>
<name>A0ABY7FE02_MYAAR</name>